<dbReference type="Proteomes" id="UP000485058">
    <property type="component" value="Unassembled WGS sequence"/>
</dbReference>
<proteinExistence type="predicted"/>
<sequence>MEGRLLVVPAERLQVRFALIR</sequence>
<protein>
    <submittedName>
        <fullName evidence="1">Uncharacterized protein</fullName>
    </submittedName>
</protein>
<feature type="non-terminal residue" evidence="1">
    <location>
        <position position="1"/>
    </location>
</feature>
<evidence type="ECO:0000313" key="2">
    <source>
        <dbReference type="Proteomes" id="UP000485058"/>
    </source>
</evidence>
<evidence type="ECO:0000313" key="1">
    <source>
        <dbReference type="EMBL" id="GFH27917.1"/>
    </source>
</evidence>
<dbReference type="AlphaFoldDB" id="A0A6A0A642"/>
<gene>
    <name evidence="1" type="ORF">HaLaN_26309</name>
</gene>
<dbReference type="EMBL" id="BLLF01003670">
    <property type="protein sequence ID" value="GFH27917.1"/>
    <property type="molecule type" value="Genomic_DNA"/>
</dbReference>
<keyword evidence="2" id="KW-1185">Reference proteome</keyword>
<name>A0A6A0A642_HAELA</name>
<accession>A0A6A0A642</accession>
<reference evidence="1 2" key="1">
    <citation type="submission" date="2020-02" db="EMBL/GenBank/DDBJ databases">
        <title>Draft genome sequence of Haematococcus lacustris strain NIES-144.</title>
        <authorList>
            <person name="Morimoto D."/>
            <person name="Nakagawa S."/>
            <person name="Yoshida T."/>
            <person name="Sawayama S."/>
        </authorList>
    </citation>
    <scope>NUCLEOTIDE SEQUENCE [LARGE SCALE GENOMIC DNA]</scope>
    <source>
        <strain evidence="1 2">NIES-144</strain>
    </source>
</reference>
<comment type="caution">
    <text evidence="1">The sequence shown here is derived from an EMBL/GenBank/DDBJ whole genome shotgun (WGS) entry which is preliminary data.</text>
</comment>
<organism evidence="1 2">
    <name type="scientific">Haematococcus lacustris</name>
    <name type="common">Green alga</name>
    <name type="synonym">Haematococcus pluvialis</name>
    <dbReference type="NCBI Taxonomy" id="44745"/>
    <lineage>
        <taxon>Eukaryota</taxon>
        <taxon>Viridiplantae</taxon>
        <taxon>Chlorophyta</taxon>
        <taxon>core chlorophytes</taxon>
        <taxon>Chlorophyceae</taxon>
        <taxon>CS clade</taxon>
        <taxon>Chlamydomonadales</taxon>
        <taxon>Haematococcaceae</taxon>
        <taxon>Haematococcus</taxon>
    </lineage>
</organism>